<dbReference type="GeneID" id="41964368"/>
<keyword evidence="2" id="KW-1185">Reference proteome</keyword>
<evidence type="ECO:0000313" key="2">
    <source>
        <dbReference type="Proteomes" id="UP000515153"/>
    </source>
</evidence>
<gene>
    <name evidence="3" type="ORF">PgNI_09476</name>
</gene>
<dbReference type="Proteomes" id="UP000515153">
    <property type="component" value="Unplaced"/>
</dbReference>
<dbReference type="KEGG" id="pgri:PgNI_09476"/>
<evidence type="ECO:0000256" key="1">
    <source>
        <dbReference type="SAM" id="MobiDB-lite"/>
    </source>
</evidence>
<dbReference type="AlphaFoldDB" id="A0A6P8ASQ7"/>
<feature type="region of interest" description="Disordered" evidence="1">
    <location>
        <begin position="25"/>
        <end position="54"/>
    </location>
</feature>
<reference evidence="3" key="2">
    <citation type="submission" date="2019-10" db="EMBL/GenBank/DDBJ databases">
        <authorList>
            <consortium name="NCBI Genome Project"/>
        </authorList>
    </citation>
    <scope>NUCLEOTIDE SEQUENCE</scope>
    <source>
        <strain evidence="3">NI907</strain>
    </source>
</reference>
<protein>
    <submittedName>
        <fullName evidence="3">Uncharacterized protein</fullName>
    </submittedName>
</protein>
<feature type="compositionally biased region" description="Basic and acidic residues" evidence="1">
    <location>
        <begin position="26"/>
        <end position="37"/>
    </location>
</feature>
<reference evidence="3" key="1">
    <citation type="journal article" date="2019" name="Mol. Biol. Evol.">
        <title>Blast fungal genomes show frequent chromosomal changes, gene gains and losses, and effector gene turnover.</title>
        <authorList>
            <person name="Gomez Luciano L.B."/>
            <person name="Jason Tsai I."/>
            <person name="Chuma I."/>
            <person name="Tosa Y."/>
            <person name="Chen Y.H."/>
            <person name="Li J.Y."/>
            <person name="Li M.Y."/>
            <person name="Jade Lu M.Y."/>
            <person name="Nakayashiki H."/>
            <person name="Li W.H."/>
        </authorList>
    </citation>
    <scope>NUCLEOTIDE SEQUENCE</scope>
    <source>
        <strain evidence="3">NI907</strain>
    </source>
</reference>
<accession>A0A6P8ASQ7</accession>
<proteinExistence type="predicted"/>
<evidence type="ECO:0000313" key="3">
    <source>
        <dbReference type="RefSeq" id="XP_030977941.1"/>
    </source>
</evidence>
<sequence>MSAKSPGLRKTTPGASLATAGAYLSKCDKEQNEEHPFSGDSEFESDSSEKPDGLTMDERVEKASSWDPFAQLSRNLRNYPVVDVVGRYTVDGKHYILLLDGTEMEEYMRVTDMYGPEQTVYTYKEIDDQNITTAVNAARNQVIQNQE</sequence>
<name>A0A6P8ASQ7_PYRGI</name>
<reference evidence="3" key="3">
    <citation type="submission" date="2025-08" db="UniProtKB">
        <authorList>
            <consortium name="RefSeq"/>
        </authorList>
    </citation>
    <scope>IDENTIFICATION</scope>
    <source>
        <strain evidence="3">NI907</strain>
    </source>
</reference>
<organism evidence="2 3">
    <name type="scientific">Pyricularia grisea</name>
    <name type="common">Crabgrass-specific blast fungus</name>
    <name type="synonym">Magnaporthe grisea</name>
    <dbReference type="NCBI Taxonomy" id="148305"/>
    <lineage>
        <taxon>Eukaryota</taxon>
        <taxon>Fungi</taxon>
        <taxon>Dikarya</taxon>
        <taxon>Ascomycota</taxon>
        <taxon>Pezizomycotina</taxon>
        <taxon>Sordariomycetes</taxon>
        <taxon>Sordariomycetidae</taxon>
        <taxon>Magnaporthales</taxon>
        <taxon>Pyriculariaceae</taxon>
        <taxon>Pyricularia</taxon>
    </lineage>
</organism>
<dbReference type="RefSeq" id="XP_030977941.1">
    <property type="nucleotide sequence ID" value="XM_031129460.1"/>
</dbReference>